<name>A0A225M754_9BURK</name>
<comment type="pathway">
    <text evidence="3 10">Amino-acid biosynthesis; L-leucine biosynthesis; L-leucine from 3-methyl-2-oxobutanoate: step 2/4.</text>
</comment>
<evidence type="ECO:0000256" key="10">
    <source>
        <dbReference type="HAMAP-Rule" id="MF_01031"/>
    </source>
</evidence>
<dbReference type="InterPro" id="IPR000573">
    <property type="entry name" value="AconitaseA/IPMdHydase_ssu_swvl"/>
</dbReference>
<evidence type="ECO:0000313" key="13">
    <source>
        <dbReference type="Proteomes" id="UP000214603"/>
    </source>
</evidence>
<evidence type="ECO:0000259" key="11">
    <source>
        <dbReference type="Pfam" id="PF00694"/>
    </source>
</evidence>
<dbReference type="Pfam" id="PF00694">
    <property type="entry name" value="Aconitase_C"/>
    <property type="match status" value="1"/>
</dbReference>
<dbReference type="CDD" id="cd01577">
    <property type="entry name" value="IPMI_Swivel"/>
    <property type="match status" value="1"/>
</dbReference>
<evidence type="ECO:0000313" key="12">
    <source>
        <dbReference type="EMBL" id="OWT54799.1"/>
    </source>
</evidence>
<dbReference type="GO" id="GO:0003861">
    <property type="term" value="F:3-isopropylmalate dehydratase activity"/>
    <property type="evidence" value="ECO:0007669"/>
    <property type="project" value="UniProtKB-UniRule"/>
</dbReference>
<dbReference type="PANTHER" id="PTHR43345">
    <property type="entry name" value="3-ISOPROPYLMALATE DEHYDRATASE SMALL SUBUNIT 2-RELATED-RELATED"/>
    <property type="match status" value="1"/>
</dbReference>
<dbReference type="AlphaFoldDB" id="A0A225M754"/>
<evidence type="ECO:0000256" key="1">
    <source>
        <dbReference type="ARBA" id="ARBA00000491"/>
    </source>
</evidence>
<evidence type="ECO:0000256" key="3">
    <source>
        <dbReference type="ARBA" id="ARBA00004729"/>
    </source>
</evidence>
<reference evidence="13" key="1">
    <citation type="submission" date="2017-06" db="EMBL/GenBank/DDBJ databases">
        <title>Herbaspirillum phytohormonus sp. nov., isolated from the root nodule of Robinia pseudoacacia in lead-zinc mine.</title>
        <authorList>
            <person name="Fan M."/>
            <person name="Lin Y."/>
        </authorList>
    </citation>
    <scope>NUCLEOTIDE SEQUENCE [LARGE SCALE GENOMIC DNA]</scope>
    <source>
        <strain evidence="13">SC-089</strain>
    </source>
</reference>
<dbReference type="EMBL" id="NJIH01000014">
    <property type="protein sequence ID" value="OWT54799.1"/>
    <property type="molecule type" value="Genomic_DNA"/>
</dbReference>
<comment type="subunit">
    <text evidence="5 10">Heterodimer of LeuC and LeuD.</text>
</comment>
<dbReference type="InterPro" id="IPR033940">
    <property type="entry name" value="IPMI_Swivel"/>
</dbReference>
<feature type="domain" description="Aconitase A/isopropylmalate dehydratase small subunit swivel" evidence="11">
    <location>
        <begin position="1"/>
        <end position="127"/>
    </location>
</feature>
<proteinExistence type="inferred from homology"/>
<comment type="catalytic activity">
    <reaction evidence="1 10">
        <text>(2R,3S)-3-isopropylmalate = (2S)-2-isopropylmalate</text>
        <dbReference type="Rhea" id="RHEA:32287"/>
        <dbReference type="ChEBI" id="CHEBI:1178"/>
        <dbReference type="ChEBI" id="CHEBI:35121"/>
        <dbReference type="EC" id="4.2.1.33"/>
    </reaction>
</comment>
<keyword evidence="7 10" id="KW-0028">Amino-acid biosynthesis</keyword>
<dbReference type="HAMAP" id="MF_01031">
    <property type="entry name" value="LeuD_type1"/>
    <property type="match status" value="1"/>
</dbReference>
<evidence type="ECO:0000256" key="6">
    <source>
        <dbReference type="ARBA" id="ARBA00022430"/>
    </source>
</evidence>
<sequence>MEQFVRIEGLAAPLVRDNIDTDSLIPSREMTSPGKEGYGEKLLASWRYLPGGQGTRVENPDFVLNKPPFRQARFLLAGANFGCGSSREQAVWALRQFGIRAVLAPGFGAIFQNNCYRNGLLPVTLPRELIQDLAGQAEAGNLTLAVDLELQRVQVPDGRNWPFKVPANERAMMLAGLDAISLTLRRKAEIAAFQEMDRQRRPWIWLQTDTQETTR</sequence>
<evidence type="ECO:0000256" key="2">
    <source>
        <dbReference type="ARBA" id="ARBA00002695"/>
    </source>
</evidence>
<organism evidence="12 13">
    <name type="scientific">Candidimonas nitroreducens</name>
    <dbReference type="NCBI Taxonomy" id="683354"/>
    <lineage>
        <taxon>Bacteria</taxon>
        <taxon>Pseudomonadati</taxon>
        <taxon>Pseudomonadota</taxon>
        <taxon>Betaproteobacteria</taxon>
        <taxon>Burkholderiales</taxon>
        <taxon>Alcaligenaceae</taxon>
        <taxon>Candidimonas</taxon>
    </lineage>
</organism>
<gene>
    <name evidence="10 12" type="primary">leuD</name>
    <name evidence="12" type="ORF">CEY11_21830</name>
</gene>
<dbReference type="GO" id="GO:0009316">
    <property type="term" value="C:3-isopropylmalate dehydratase complex"/>
    <property type="evidence" value="ECO:0007669"/>
    <property type="project" value="InterPro"/>
</dbReference>
<evidence type="ECO:0000256" key="8">
    <source>
        <dbReference type="ARBA" id="ARBA00023239"/>
    </source>
</evidence>
<dbReference type="NCBIfam" id="NF002458">
    <property type="entry name" value="PRK01641.1"/>
    <property type="match status" value="1"/>
</dbReference>
<dbReference type="RefSeq" id="WP_088605547.1">
    <property type="nucleotide sequence ID" value="NZ_NJIH01000014.1"/>
</dbReference>
<dbReference type="NCBIfam" id="TIGR00171">
    <property type="entry name" value="leuD"/>
    <property type="match status" value="1"/>
</dbReference>
<evidence type="ECO:0000256" key="7">
    <source>
        <dbReference type="ARBA" id="ARBA00022605"/>
    </source>
</evidence>
<dbReference type="GO" id="GO:0009098">
    <property type="term" value="P:L-leucine biosynthetic process"/>
    <property type="evidence" value="ECO:0007669"/>
    <property type="project" value="UniProtKB-UniRule"/>
</dbReference>
<keyword evidence="6 10" id="KW-0432">Leucine biosynthesis</keyword>
<evidence type="ECO:0000256" key="9">
    <source>
        <dbReference type="ARBA" id="ARBA00023304"/>
    </source>
</evidence>
<evidence type="ECO:0000256" key="4">
    <source>
        <dbReference type="ARBA" id="ARBA00009845"/>
    </source>
</evidence>
<accession>A0A225M754</accession>
<dbReference type="InterPro" id="IPR004431">
    <property type="entry name" value="3-IsopropMal_deHydase_ssu"/>
</dbReference>
<keyword evidence="8 10" id="KW-0456">Lyase</keyword>
<dbReference type="InterPro" id="IPR015928">
    <property type="entry name" value="Aconitase/3IPM_dehydase_swvl"/>
</dbReference>
<dbReference type="UniPathway" id="UPA00048">
    <property type="reaction ID" value="UER00071"/>
</dbReference>
<comment type="caution">
    <text evidence="12">The sequence shown here is derived from an EMBL/GenBank/DDBJ whole genome shotgun (WGS) entry which is preliminary data.</text>
</comment>
<comment type="function">
    <text evidence="2 10">Catalyzes the isomerization between 2-isopropylmalate and 3-isopropylmalate, via the formation of 2-isopropylmaleate.</text>
</comment>
<dbReference type="PANTHER" id="PTHR43345:SF5">
    <property type="entry name" value="3-ISOPROPYLMALATE DEHYDRATASE SMALL SUBUNIT"/>
    <property type="match status" value="1"/>
</dbReference>
<dbReference type="OrthoDB" id="9777465at2"/>
<dbReference type="Gene3D" id="3.20.19.10">
    <property type="entry name" value="Aconitase, domain 4"/>
    <property type="match status" value="1"/>
</dbReference>
<evidence type="ECO:0000256" key="5">
    <source>
        <dbReference type="ARBA" id="ARBA00011271"/>
    </source>
</evidence>
<comment type="similarity">
    <text evidence="4 10">Belongs to the LeuD family. LeuD type 1 subfamily.</text>
</comment>
<protein>
    <recommendedName>
        <fullName evidence="10">3-isopropylmalate dehydratase small subunit</fullName>
        <ecNumber evidence="10">4.2.1.33</ecNumber>
    </recommendedName>
    <alternativeName>
        <fullName evidence="10">Alpha-IPM isomerase</fullName>
        <shortName evidence="10">IPMI</shortName>
    </alternativeName>
    <alternativeName>
        <fullName evidence="10">Isopropylmalate isomerase</fullName>
    </alternativeName>
</protein>
<dbReference type="Proteomes" id="UP000214603">
    <property type="component" value="Unassembled WGS sequence"/>
</dbReference>
<keyword evidence="13" id="KW-1185">Reference proteome</keyword>
<dbReference type="EC" id="4.2.1.33" evidence="10"/>
<keyword evidence="9 10" id="KW-0100">Branched-chain amino acid biosynthesis</keyword>
<dbReference type="SUPFAM" id="SSF52016">
    <property type="entry name" value="LeuD/IlvD-like"/>
    <property type="match status" value="1"/>
</dbReference>
<dbReference type="InterPro" id="IPR050075">
    <property type="entry name" value="LeuD"/>
</dbReference>